<dbReference type="AlphaFoldDB" id="A0A4D9EUC6"/>
<dbReference type="EMBL" id="QXTE01000039">
    <property type="protein sequence ID" value="TFK10812.1"/>
    <property type="molecule type" value="Genomic_DNA"/>
</dbReference>
<gene>
    <name evidence="2" type="ORF">DR999_PMT06224</name>
</gene>
<protein>
    <submittedName>
        <fullName evidence="2">Rab3 GTPase-activating protein catalytic subunit</fullName>
    </submittedName>
</protein>
<name>A0A4D9EUC6_9SAUR</name>
<reference evidence="2 3" key="1">
    <citation type="submission" date="2019-04" db="EMBL/GenBank/DDBJ databases">
        <title>Draft genome of the big-headed turtle Platysternon megacephalum.</title>
        <authorList>
            <person name="Gong S."/>
        </authorList>
    </citation>
    <scope>NUCLEOTIDE SEQUENCE [LARGE SCALE GENOMIC DNA]</scope>
    <source>
        <strain evidence="2">DO16091913</strain>
        <tissue evidence="2">Muscle</tissue>
    </source>
</reference>
<reference evidence="2 3" key="2">
    <citation type="submission" date="2019-04" db="EMBL/GenBank/DDBJ databases">
        <title>The genome sequence of big-headed turtle.</title>
        <authorList>
            <person name="Gong S."/>
        </authorList>
    </citation>
    <scope>NUCLEOTIDE SEQUENCE [LARGE SCALE GENOMIC DNA]</scope>
    <source>
        <strain evidence="2">DO16091913</strain>
        <tissue evidence="2">Muscle</tissue>
    </source>
</reference>
<feature type="compositionally biased region" description="Polar residues" evidence="1">
    <location>
        <begin position="87"/>
        <end position="103"/>
    </location>
</feature>
<dbReference type="Proteomes" id="UP000297703">
    <property type="component" value="Unassembled WGS sequence"/>
</dbReference>
<evidence type="ECO:0000313" key="3">
    <source>
        <dbReference type="Proteomes" id="UP000297703"/>
    </source>
</evidence>
<keyword evidence="3" id="KW-1185">Reference proteome</keyword>
<accession>A0A4D9EUC6</accession>
<comment type="caution">
    <text evidence="2">The sequence shown here is derived from an EMBL/GenBank/DDBJ whole genome shotgun (WGS) entry which is preliminary data.</text>
</comment>
<organism evidence="2 3">
    <name type="scientific">Platysternon megacephalum</name>
    <name type="common">big-headed turtle</name>
    <dbReference type="NCBI Taxonomy" id="55544"/>
    <lineage>
        <taxon>Eukaryota</taxon>
        <taxon>Metazoa</taxon>
        <taxon>Chordata</taxon>
        <taxon>Craniata</taxon>
        <taxon>Vertebrata</taxon>
        <taxon>Euteleostomi</taxon>
        <taxon>Archelosauria</taxon>
        <taxon>Testudinata</taxon>
        <taxon>Testudines</taxon>
        <taxon>Cryptodira</taxon>
        <taxon>Durocryptodira</taxon>
        <taxon>Testudinoidea</taxon>
        <taxon>Platysternidae</taxon>
        <taxon>Platysternon</taxon>
    </lineage>
</organism>
<sequence>MPLLPPAGLWGDCTDVANWNVVKRGREGISHTHTHTPDCAGSAGLTGGKREQCSGFAPQLSSSGSVSPRSPPLRGGDYPCLTAGETALQSRSVQRAGNRTRGS</sequence>
<evidence type="ECO:0000313" key="2">
    <source>
        <dbReference type="EMBL" id="TFK10812.1"/>
    </source>
</evidence>
<feature type="region of interest" description="Disordered" evidence="1">
    <location>
        <begin position="29"/>
        <end position="103"/>
    </location>
</feature>
<feature type="compositionally biased region" description="Low complexity" evidence="1">
    <location>
        <begin position="60"/>
        <end position="76"/>
    </location>
</feature>
<evidence type="ECO:0000256" key="1">
    <source>
        <dbReference type="SAM" id="MobiDB-lite"/>
    </source>
</evidence>
<proteinExistence type="predicted"/>